<dbReference type="SUPFAM" id="SSF47473">
    <property type="entry name" value="EF-hand"/>
    <property type="match status" value="1"/>
</dbReference>
<dbReference type="Proteomes" id="UP000075881">
    <property type="component" value="Unassembled WGS sequence"/>
</dbReference>
<reference evidence="3" key="2">
    <citation type="submission" date="2020-05" db="UniProtKB">
        <authorList>
            <consortium name="EnsemblMetazoa"/>
        </authorList>
    </citation>
    <scope>IDENTIFICATION</scope>
    <source>
        <strain evidence="3">ACHKN1017</strain>
    </source>
</reference>
<evidence type="ECO:0000256" key="1">
    <source>
        <dbReference type="ARBA" id="ARBA00022737"/>
    </source>
</evidence>
<proteinExistence type="predicted"/>
<dbReference type="AlphaFoldDB" id="A0A182JVX3"/>
<dbReference type="PANTHER" id="PTHR23048">
    <property type="entry name" value="MYOSIN LIGHT CHAIN 1, 3"/>
    <property type="match status" value="1"/>
</dbReference>
<dbReference type="PANTHER" id="PTHR23048:SF0">
    <property type="entry name" value="CALMODULIN LIKE 3"/>
    <property type="match status" value="1"/>
</dbReference>
<dbReference type="EnsemblMetazoa" id="ACHR002655-RA">
    <property type="protein sequence ID" value="ACHR002655-PA"/>
    <property type="gene ID" value="ACHR002655"/>
</dbReference>
<keyword evidence="1" id="KW-0677">Repeat</keyword>
<reference evidence="4" key="1">
    <citation type="submission" date="2013-03" db="EMBL/GenBank/DDBJ databases">
        <title>The Genome Sequence of Anopheles christyi ACHKN1017.</title>
        <authorList>
            <consortium name="The Broad Institute Genomics Platform"/>
            <person name="Neafsey D.E."/>
            <person name="Besansky N."/>
            <person name="Walker B."/>
            <person name="Young S.K."/>
            <person name="Zeng Q."/>
            <person name="Gargeya S."/>
            <person name="Fitzgerald M."/>
            <person name="Haas B."/>
            <person name="Abouelleil A."/>
            <person name="Allen A.W."/>
            <person name="Alvarado L."/>
            <person name="Arachchi H.M."/>
            <person name="Berlin A.M."/>
            <person name="Chapman S.B."/>
            <person name="Gainer-Dewar J."/>
            <person name="Goldberg J."/>
            <person name="Griggs A."/>
            <person name="Gujja S."/>
            <person name="Hansen M."/>
            <person name="Howarth C."/>
            <person name="Imamovic A."/>
            <person name="Ireland A."/>
            <person name="Larimer J."/>
            <person name="McCowan C."/>
            <person name="Murphy C."/>
            <person name="Pearson M."/>
            <person name="Poon T.W."/>
            <person name="Priest M."/>
            <person name="Roberts A."/>
            <person name="Saif S."/>
            <person name="Shea T."/>
            <person name="Sisk P."/>
            <person name="Sykes S."/>
            <person name="Wortman J."/>
            <person name="Nusbaum C."/>
            <person name="Birren B."/>
        </authorList>
    </citation>
    <scope>NUCLEOTIDE SEQUENCE [LARGE SCALE GENOMIC DNA]</scope>
    <source>
        <strain evidence="4">ACHKN1017</strain>
    </source>
</reference>
<keyword evidence="4" id="KW-1185">Reference proteome</keyword>
<evidence type="ECO:0000313" key="4">
    <source>
        <dbReference type="Proteomes" id="UP000075881"/>
    </source>
</evidence>
<keyword evidence="2" id="KW-0472">Membrane</keyword>
<dbReference type="FunFam" id="1.10.238.10:FF:000216">
    <property type="entry name" value="Putative calmodulin"/>
    <property type="match status" value="1"/>
</dbReference>
<dbReference type="GO" id="GO:0016460">
    <property type="term" value="C:myosin II complex"/>
    <property type="evidence" value="ECO:0007669"/>
    <property type="project" value="TreeGrafter"/>
</dbReference>
<dbReference type="STRING" id="43041.A0A182JVX3"/>
<evidence type="ECO:0000313" key="3">
    <source>
        <dbReference type="EnsemblMetazoa" id="ACHR002655-PA"/>
    </source>
</evidence>
<dbReference type="VEuPathDB" id="VectorBase:ACHR002655"/>
<dbReference type="Gene3D" id="1.10.238.10">
    <property type="entry name" value="EF-hand"/>
    <property type="match status" value="1"/>
</dbReference>
<keyword evidence="2" id="KW-1133">Transmembrane helix</keyword>
<accession>A0A182JVX3</accession>
<evidence type="ECO:0000256" key="2">
    <source>
        <dbReference type="SAM" id="Phobius"/>
    </source>
</evidence>
<keyword evidence="2" id="KW-0812">Transmembrane</keyword>
<organism evidence="3 4">
    <name type="scientific">Anopheles christyi</name>
    <dbReference type="NCBI Taxonomy" id="43041"/>
    <lineage>
        <taxon>Eukaryota</taxon>
        <taxon>Metazoa</taxon>
        <taxon>Ecdysozoa</taxon>
        <taxon>Arthropoda</taxon>
        <taxon>Hexapoda</taxon>
        <taxon>Insecta</taxon>
        <taxon>Pterygota</taxon>
        <taxon>Neoptera</taxon>
        <taxon>Endopterygota</taxon>
        <taxon>Diptera</taxon>
        <taxon>Nematocera</taxon>
        <taxon>Culicoidea</taxon>
        <taxon>Culicidae</taxon>
        <taxon>Anophelinae</taxon>
        <taxon>Anopheles</taxon>
    </lineage>
</organism>
<feature type="transmembrane region" description="Helical" evidence="2">
    <location>
        <begin position="35"/>
        <end position="53"/>
    </location>
</feature>
<sequence length="268" mass="30656">MALFQQPRWLRRWIRRRTNPIALDRAHLWKRRLSLFYAIVAWNAFGGVCYMIYTGRNDWAKFYGYKSDEEAQLPQAVRFAKQLNLPNAKVVKLTGLSKTDEYELKDHQDLPAPGHYDEGSEAQSDAEFLLLVHAVESMSLEFRECFYLFARSGHITTLDELTVIMRSLGLSPTIQELTQYLKKKNGRMSFADFLEVMHQHSRVENLPDEVVQAFKAGDKAGRGTIPARQLRHLLQNWGEGLSYREKADKYGSLEDGIGEGGAGKNNIG</sequence>
<evidence type="ECO:0008006" key="5">
    <source>
        <dbReference type="Google" id="ProtNLM"/>
    </source>
</evidence>
<dbReference type="InterPro" id="IPR050230">
    <property type="entry name" value="CALM/Myosin/TropC-like"/>
</dbReference>
<name>A0A182JVX3_9DIPT</name>
<protein>
    <recommendedName>
        <fullName evidence="5">EF-hand domain-containing protein</fullName>
    </recommendedName>
</protein>
<dbReference type="InterPro" id="IPR011992">
    <property type="entry name" value="EF-hand-dom_pair"/>
</dbReference>